<dbReference type="GO" id="GO:0005737">
    <property type="term" value="C:cytoplasm"/>
    <property type="evidence" value="ECO:0007669"/>
    <property type="project" value="TreeGrafter"/>
</dbReference>
<evidence type="ECO:0000256" key="3">
    <source>
        <dbReference type="ARBA" id="ARBA00022840"/>
    </source>
</evidence>
<dbReference type="EC" id="5.6.2.4" evidence="7"/>
<dbReference type="GO" id="GO:0005694">
    <property type="term" value="C:chromosome"/>
    <property type="evidence" value="ECO:0007669"/>
    <property type="project" value="TreeGrafter"/>
</dbReference>
<dbReference type="InterPro" id="IPR027417">
    <property type="entry name" value="P-loop_NTPase"/>
</dbReference>
<keyword evidence="4" id="KW-0238">DNA-binding</keyword>
<keyword evidence="2" id="KW-0547">Nucleotide-binding</keyword>
<dbReference type="PROSITE" id="PS51194">
    <property type="entry name" value="HELICASE_CTER"/>
    <property type="match status" value="1"/>
</dbReference>
<accession>A0A8W8P2Y7</accession>
<dbReference type="InterPro" id="IPR001650">
    <property type="entry name" value="Helicase_C-like"/>
</dbReference>
<evidence type="ECO:0000313" key="11">
    <source>
        <dbReference type="EnsemblMetazoa" id="G8562.2:cds"/>
    </source>
</evidence>
<evidence type="ECO:0000256" key="5">
    <source>
        <dbReference type="ARBA" id="ARBA00023235"/>
    </source>
</evidence>
<dbReference type="AlphaFoldDB" id="A0A8W8P2Y7"/>
<dbReference type="Proteomes" id="UP000005408">
    <property type="component" value="Unassembled WGS sequence"/>
</dbReference>
<dbReference type="GO" id="GO:0005524">
    <property type="term" value="F:ATP binding"/>
    <property type="evidence" value="ECO:0007669"/>
    <property type="project" value="UniProtKB-KW"/>
</dbReference>
<dbReference type="PANTHER" id="PTHR13710">
    <property type="entry name" value="DNA HELICASE RECQ FAMILY MEMBER"/>
    <property type="match status" value="1"/>
</dbReference>
<dbReference type="InterPro" id="IPR014001">
    <property type="entry name" value="Helicase_ATP-bd"/>
</dbReference>
<evidence type="ECO:0000259" key="10">
    <source>
        <dbReference type="PROSITE" id="PS51194"/>
    </source>
</evidence>
<dbReference type="GO" id="GO:0009378">
    <property type="term" value="F:four-way junction helicase activity"/>
    <property type="evidence" value="ECO:0007669"/>
    <property type="project" value="TreeGrafter"/>
</dbReference>
<evidence type="ECO:0000256" key="4">
    <source>
        <dbReference type="ARBA" id="ARBA00023125"/>
    </source>
</evidence>
<proteinExistence type="inferred from homology"/>
<keyword evidence="12" id="KW-1185">Reference proteome</keyword>
<dbReference type="SMART" id="SM00490">
    <property type="entry name" value="HELICc"/>
    <property type="match status" value="1"/>
</dbReference>
<dbReference type="Pfam" id="PF00270">
    <property type="entry name" value="DEAD"/>
    <property type="match status" value="1"/>
</dbReference>
<organism evidence="11 12">
    <name type="scientific">Magallana gigas</name>
    <name type="common">Pacific oyster</name>
    <name type="synonym">Crassostrea gigas</name>
    <dbReference type="NCBI Taxonomy" id="29159"/>
    <lineage>
        <taxon>Eukaryota</taxon>
        <taxon>Metazoa</taxon>
        <taxon>Spiralia</taxon>
        <taxon>Lophotrochozoa</taxon>
        <taxon>Mollusca</taxon>
        <taxon>Bivalvia</taxon>
        <taxon>Autobranchia</taxon>
        <taxon>Pteriomorphia</taxon>
        <taxon>Ostreida</taxon>
        <taxon>Ostreoidea</taxon>
        <taxon>Ostreidae</taxon>
        <taxon>Magallana</taxon>
    </lineage>
</organism>
<name>A0A8W8P2Y7_MAGGI</name>
<comment type="catalytic activity">
    <reaction evidence="6">
        <text>Couples ATP hydrolysis with the unwinding of duplex DNA by translocating in the 3'-5' direction.</text>
        <dbReference type="EC" id="5.6.2.4"/>
    </reaction>
</comment>
<dbReference type="GO" id="GO:0000724">
    <property type="term" value="P:double-strand break repair via homologous recombination"/>
    <property type="evidence" value="ECO:0007669"/>
    <property type="project" value="TreeGrafter"/>
</dbReference>
<dbReference type="SUPFAM" id="SSF52540">
    <property type="entry name" value="P-loop containing nucleoside triphosphate hydrolases"/>
    <property type="match status" value="1"/>
</dbReference>
<evidence type="ECO:0000256" key="2">
    <source>
        <dbReference type="ARBA" id="ARBA00022741"/>
    </source>
</evidence>
<evidence type="ECO:0000256" key="7">
    <source>
        <dbReference type="ARBA" id="ARBA00034808"/>
    </source>
</evidence>
<evidence type="ECO:0000256" key="8">
    <source>
        <dbReference type="ARBA" id="ARBA00044566"/>
    </source>
</evidence>
<sequence length="394" mass="44982">FNPMFKKENQHCLCTVLVVCPLISIMKEQTDYLSELGFSATYIGKDGKESDSIKRGEYDFLFSSPEAVVGNPEWRAMLLGPAGERVRLIVIDEAHTVLHWGESDDYDEPFRQWYGKLGELRSLIECPILLLTATANSSARKKLQQKFCMKNCHEIIDNPERENIKLFLKKIKSTTPQDETFFFLIKLLKDKKELCPRFIIFCTSINACGQLVTTLRLNLKEEIRHVQMYHSKTPELIKEDIKLDLDDPNGDIRVLVATSAAGMGVNFKGVYHVINYGPPKDMDAFVQQFGRAGRDGKTSMALLLFNGRQCQKLDSDMKNYITNTDKCRRECLLNAYNSKPSPCVKHLCCDICDKLCNCNNNCSDFQHPYFEFVLSDVSTSSDESDCFDFEDLTI</sequence>
<dbReference type="PROSITE" id="PS51192">
    <property type="entry name" value="HELICASE_ATP_BIND_1"/>
    <property type="match status" value="1"/>
</dbReference>
<evidence type="ECO:0000256" key="6">
    <source>
        <dbReference type="ARBA" id="ARBA00034617"/>
    </source>
</evidence>
<dbReference type="PANTHER" id="PTHR13710:SF105">
    <property type="entry name" value="ATP-DEPENDENT DNA HELICASE Q1"/>
    <property type="match status" value="1"/>
</dbReference>
<reference evidence="11" key="1">
    <citation type="submission" date="2022-08" db="UniProtKB">
        <authorList>
            <consortium name="EnsemblMetazoa"/>
        </authorList>
    </citation>
    <scope>IDENTIFICATION</scope>
    <source>
        <strain evidence="11">05x7-T-G4-1.051#20</strain>
    </source>
</reference>
<evidence type="ECO:0000313" key="12">
    <source>
        <dbReference type="Proteomes" id="UP000005408"/>
    </source>
</evidence>
<dbReference type="EnsemblMetazoa" id="G8562.2">
    <property type="protein sequence ID" value="G8562.2:cds"/>
    <property type="gene ID" value="G8562"/>
</dbReference>
<protein>
    <recommendedName>
        <fullName evidence="7">DNA 3'-5' helicase</fullName>
        <ecNumber evidence="7">5.6.2.4</ecNumber>
    </recommendedName>
    <alternativeName>
        <fullName evidence="8">DNA 3'-5' helicase Q1</fullName>
    </alternativeName>
</protein>
<dbReference type="GO" id="GO:0003677">
    <property type="term" value="F:DNA binding"/>
    <property type="evidence" value="ECO:0007669"/>
    <property type="project" value="UniProtKB-KW"/>
</dbReference>
<evidence type="ECO:0000259" key="9">
    <source>
        <dbReference type="PROSITE" id="PS51192"/>
    </source>
</evidence>
<keyword evidence="5" id="KW-0413">Isomerase</keyword>
<feature type="domain" description="Helicase ATP-binding" evidence="9">
    <location>
        <begin position="1"/>
        <end position="153"/>
    </location>
</feature>
<evidence type="ECO:0000256" key="1">
    <source>
        <dbReference type="ARBA" id="ARBA00005446"/>
    </source>
</evidence>
<keyword evidence="3" id="KW-0067">ATP-binding</keyword>
<dbReference type="Pfam" id="PF00271">
    <property type="entry name" value="Helicase_C"/>
    <property type="match status" value="1"/>
</dbReference>
<dbReference type="InterPro" id="IPR011545">
    <property type="entry name" value="DEAD/DEAH_box_helicase_dom"/>
</dbReference>
<feature type="domain" description="Helicase C-terminal" evidence="10">
    <location>
        <begin position="187"/>
        <end position="333"/>
    </location>
</feature>
<dbReference type="Gene3D" id="3.40.50.300">
    <property type="entry name" value="P-loop containing nucleotide triphosphate hydrolases"/>
    <property type="match status" value="2"/>
</dbReference>
<comment type="similarity">
    <text evidence="1">Belongs to the helicase family. RecQ subfamily.</text>
</comment>
<dbReference type="GO" id="GO:0043138">
    <property type="term" value="F:3'-5' DNA helicase activity"/>
    <property type="evidence" value="ECO:0007669"/>
    <property type="project" value="UniProtKB-EC"/>
</dbReference>